<comment type="caution">
    <text evidence="1">The sequence shown here is derived from an EMBL/GenBank/DDBJ whole genome shotgun (WGS) entry which is preliminary data.</text>
</comment>
<reference evidence="1 2" key="1">
    <citation type="submission" date="2019-07" db="EMBL/GenBank/DDBJ databases">
        <title>Whole genome shotgun sequence of Cellulomonas soli NBRC 109434.</title>
        <authorList>
            <person name="Hosoyama A."/>
            <person name="Uohara A."/>
            <person name="Ohji S."/>
            <person name="Ichikawa N."/>
        </authorList>
    </citation>
    <scope>NUCLEOTIDE SEQUENCE [LARGE SCALE GENOMIC DNA]</scope>
    <source>
        <strain evidence="1 2">NBRC 109434</strain>
    </source>
</reference>
<accession>A0A512P9K7</accession>
<dbReference type="GO" id="GO:0005829">
    <property type="term" value="C:cytosol"/>
    <property type="evidence" value="ECO:0007669"/>
    <property type="project" value="TreeGrafter"/>
</dbReference>
<name>A0A512P9K7_9CELL</name>
<dbReference type="Proteomes" id="UP000321798">
    <property type="component" value="Unassembled WGS sequence"/>
</dbReference>
<evidence type="ECO:0000313" key="1">
    <source>
        <dbReference type="EMBL" id="GEP67884.1"/>
    </source>
</evidence>
<dbReference type="EMBL" id="BKAL01000002">
    <property type="protein sequence ID" value="GEP67884.1"/>
    <property type="molecule type" value="Genomic_DNA"/>
</dbReference>
<gene>
    <name evidence="1" type="ORF">CSO01_05990</name>
</gene>
<organism evidence="1 2">
    <name type="scientific">Cellulomonas soli</name>
    <dbReference type="NCBI Taxonomy" id="931535"/>
    <lineage>
        <taxon>Bacteria</taxon>
        <taxon>Bacillati</taxon>
        <taxon>Actinomycetota</taxon>
        <taxon>Actinomycetes</taxon>
        <taxon>Micrococcales</taxon>
        <taxon>Cellulomonadaceae</taxon>
        <taxon>Cellulomonas</taxon>
    </lineage>
</organism>
<sequence>MRGGAYSRGVLVLLPPSEGKTAPPATGPTLDLHALSSPALTEARERVLDALVQVSGRPGALEVLGVGPGLAAEVARNVHLRTAPTAPARRVYTGVLYAAAGLDRLTPTQRERAASTVRIVSGLWGAVTPDDPIPAYRLSMGTTLTGVGGLAAAWRDHLGSVLDPRAEGDLVVDCRSATYAAAWRPPSSAHRVAVQVLREQAGTRTVVSHHAKHTRGVLTRHLLTRRGKAPHDADTLAAAAAELIGTSLGTAGGAGPGTAASSVLAVELGPTSRTAARVLSLVVS</sequence>
<protein>
    <submittedName>
        <fullName evidence="1">UPF0246 protein</fullName>
    </submittedName>
</protein>
<dbReference type="Pfam" id="PF03883">
    <property type="entry name" value="H2O2_YaaD"/>
    <property type="match status" value="1"/>
</dbReference>
<keyword evidence="2" id="KW-1185">Reference proteome</keyword>
<dbReference type="PANTHER" id="PTHR30283:SF4">
    <property type="entry name" value="PEROXIDE STRESS RESISTANCE PROTEIN YAAA"/>
    <property type="match status" value="1"/>
</dbReference>
<evidence type="ECO:0000313" key="2">
    <source>
        <dbReference type="Proteomes" id="UP000321798"/>
    </source>
</evidence>
<dbReference type="PANTHER" id="PTHR30283">
    <property type="entry name" value="PEROXIDE STRESS RESPONSE PROTEIN YAAA"/>
    <property type="match status" value="1"/>
</dbReference>
<dbReference type="GO" id="GO:0033194">
    <property type="term" value="P:response to hydroperoxide"/>
    <property type="evidence" value="ECO:0007669"/>
    <property type="project" value="TreeGrafter"/>
</dbReference>
<proteinExistence type="predicted"/>
<dbReference type="AlphaFoldDB" id="A0A512P9K7"/>
<dbReference type="InterPro" id="IPR005583">
    <property type="entry name" value="YaaA"/>
</dbReference>